<accession>A0A486XKA1</accession>
<reference evidence="2" key="1">
    <citation type="submission" date="2019-04" db="EMBL/GenBank/DDBJ databases">
        <authorList>
            <person name="Brambilla D."/>
        </authorList>
    </citation>
    <scope>NUCLEOTIDE SEQUENCE</scope>
    <source>
        <strain evidence="2">BAL1</strain>
    </source>
</reference>
<proteinExistence type="predicted"/>
<dbReference type="SUPFAM" id="SSF55781">
    <property type="entry name" value="GAF domain-like"/>
    <property type="match status" value="1"/>
</dbReference>
<dbReference type="CDD" id="cd00077">
    <property type="entry name" value="HDc"/>
    <property type="match status" value="1"/>
</dbReference>
<dbReference type="Gene3D" id="1.10.3210.10">
    <property type="entry name" value="Hypothetical protein af1432"/>
    <property type="match status" value="1"/>
</dbReference>
<dbReference type="PANTHER" id="PTHR45228">
    <property type="entry name" value="CYCLIC DI-GMP PHOSPHODIESTERASE TM_0186-RELATED"/>
    <property type="match status" value="1"/>
</dbReference>
<gene>
    <name evidence="2" type="ORF">BAL341_410</name>
</gene>
<dbReference type="PANTHER" id="PTHR45228:SF1">
    <property type="entry name" value="CYCLIC DI-GMP PHOSPHODIESTERASE TM_0186"/>
    <property type="match status" value="1"/>
</dbReference>
<dbReference type="SUPFAM" id="SSF109604">
    <property type="entry name" value="HD-domain/PDEase-like"/>
    <property type="match status" value="1"/>
</dbReference>
<feature type="domain" description="HD-GYP" evidence="1">
    <location>
        <begin position="161"/>
        <end position="369"/>
    </location>
</feature>
<dbReference type="GO" id="GO:0008081">
    <property type="term" value="F:phosphoric diester hydrolase activity"/>
    <property type="evidence" value="ECO:0007669"/>
    <property type="project" value="UniProtKB-ARBA"/>
</dbReference>
<sequence length="373" mass="42167">MQHHDQLAVLNNNESLILKLVHLHRLIKHHHPFVERIALALYDDATDVVRTFVYSGEQSALNHYQAKLADCYSLQEMASSQQPRLENDLSVFKDSHHRHALQIYKAGFRASYTLPMLWNQRLLGFVFFNAKTEGVFTEACMQELDVIGHLLSLVLFNEMTNVCTLMATLRSALDLTHSRDPETGNHLERMSRYSRLIARTTADRFGIDDHFIEHVFLFSPLHDLGKMAIPDSVLLKPGKLTEQEYQVMKGHSEVGLTLIDKLLVNYGLDGVGYINMLRNIVLHHHEAWDGSGYPFGLSGEAIPVEARIVAVADVFDALTSERPYKAAWSNADAFAKLKQLASVTLDPDCVAALLSNEAEIVDIQRSFEERKFG</sequence>
<evidence type="ECO:0000313" key="2">
    <source>
        <dbReference type="EMBL" id="VHO01836.1"/>
    </source>
</evidence>
<dbReference type="InterPro" id="IPR029016">
    <property type="entry name" value="GAF-like_dom_sf"/>
</dbReference>
<dbReference type="AlphaFoldDB" id="A0A486XKA1"/>
<dbReference type="InterPro" id="IPR052020">
    <property type="entry name" value="Cyclic_di-GMP/3'3'-cGAMP_PDE"/>
</dbReference>
<dbReference type="EMBL" id="CAAJGR010000050">
    <property type="protein sequence ID" value="VHO01836.1"/>
    <property type="molecule type" value="Genomic_DNA"/>
</dbReference>
<dbReference type="PROSITE" id="PS51832">
    <property type="entry name" value="HD_GYP"/>
    <property type="match status" value="1"/>
</dbReference>
<dbReference type="SMART" id="SM00471">
    <property type="entry name" value="HDc"/>
    <property type="match status" value="1"/>
</dbReference>
<name>A0A486XKA1_9GAMM</name>
<dbReference type="Gene3D" id="3.30.450.40">
    <property type="match status" value="1"/>
</dbReference>
<dbReference type="Pfam" id="PF13487">
    <property type="entry name" value="HD_5"/>
    <property type="match status" value="1"/>
</dbReference>
<protein>
    <submittedName>
        <fullName evidence="2">HDIG domain protein</fullName>
    </submittedName>
</protein>
<evidence type="ECO:0000259" key="1">
    <source>
        <dbReference type="PROSITE" id="PS51832"/>
    </source>
</evidence>
<dbReference type="InterPro" id="IPR003607">
    <property type="entry name" value="HD/PDEase_dom"/>
</dbReference>
<dbReference type="InterPro" id="IPR037522">
    <property type="entry name" value="HD_GYP_dom"/>
</dbReference>
<organism evidence="2">
    <name type="scientific">Rheinheimera sp. BAL341</name>
    <dbReference type="NCBI Taxonomy" id="1708203"/>
    <lineage>
        <taxon>Bacteria</taxon>
        <taxon>Pseudomonadati</taxon>
        <taxon>Pseudomonadota</taxon>
        <taxon>Gammaproteobacteria</taxon>
        <taxon>Chromatiales</taxon>
        <taxon>Chromatiaceae</taxon>
        <taxon>Rheinheimera</taxon>
    </lineage>
</organism>